<name>A0A8H3ELG9_9LECA</name>
<dbReference type="GO" id="GO:0004190">
    <property type="term" value="F:aspartic-type endopeptidase activity"/>
    <property type="evidence" value="ECO:0007669"/>
    <property type="project" value="UniProtKB-KW"/>
</dbReference>
<feature type="domain" description="Peptidase A1" evidence="6">
    <location>
        <begin position="64"/>
        <end position="373"/>
    </location>
</feature>
<dbReference type="InterPro" id="IPR034164">
    <property type="entry name" value="Pepsin-like_dom"/>
</dbReference>
<proteinExistence type="inferred from homology"/>
<evidence type="ECO:0000256" key="5">
    <source>
        <dbReference type="SAM" id="SignalP"/>
    </source>
</evidence>
<keyword evidence="8" id="KW-1185">Reference proteome</keyword>
<feature type="compositionally biased region" description="Polar residues" evidence="4">
    <location>
        <begin position="92"/>
        <end position="108"/>
    </location>
</feature>
<feature type="signal peptide" evidence="5">
    <location>
        <begin position="1"/>
        <end position="17"/>
    </location>
</feature>
<dbReference type="InterPro" id="IPR001461">
    <property type="entry name" value="Aspartic_peptidase_A1"/>
</dbReference>
<comment type="caution">
    <text evidence="7">The sequence shown here is derived from an EMBL/GenBank/DDBJ whole genome shotgun (WGS) entry which is preliminary data.</text>
</comment>
<dbReference type="OrthoDB" id="15189at2759"/>
<dbReference type="AlphaFoldDB" id="A0A8H3ELG9"/>
<reference evidence="7" key="1">
    <citation type="submission" date="2021-03" db="EMBL/GenBank/DDBJ databases">
        <authorList>
            <person name="Tagirdzhanova G."/>
        </authorList>
    </citation>
    <scope>NUCLEOTIDE SEQUENCE</scope>
</reference>
<evidence type="ECO:0000313" key="8">
    <source>
        <dbReference type="Proteomes" id="UP000664169"/>
    </source>
</evidence>
<keyword evidence="5" id="KW-0732">Signal</keyword>
<accession>A0A8H3ELG9</accession>
<keyword evidence="2 3" id="KW-0064">Aspartyl protease</keyword>
<comment type="similarity">
    <text evidence="1 3">Belongs to the peptidase A1 family.</text>
</comment>
<dbReference type="InterPro" id="IPR033121">
    <property type="entry name" value="PEPTIDASE_A1"/>
</dbReference>
<evidence type="ECO:0000256" key="4">
    <source>
        <dbReference type="SAM" id="MobiDB-lite"/>
    </source>
</evidence>
<feature type="chain" id="PRO_5034576337" description="Peptidase A1 domain-containing protein" evidence="5">
    <location>
        <begin position="18"/>
        <end position="378"/>
    </location>
</feature>
<organism evidence="7 8">
    <name type="scientific">Gomphillus americanus</name>
    <dbReference type="NCBI Taxonomy" id="1940652"/>
    <lineage>
        <taxon>Eukaryota</taxon>
        <taxon>Fungi</taxon>
        <taxon>Dikarya</taxon>
        <taxon>Ascomycota</taxon>
        <taxon>Pezizomycotina</taxon>
        <taxon>Lecanoromycetes</taxon>
        <taxon>OSLEUM clade</taxon>
        <taxon>Ostropomycetidae</taxon>
        <taxon>Ostropales</taxon>
        <taxon>Graphidaceae</taxon>
        <taxon>Gomphilloideae</taxon>
        <taxon>Gomphillus</taxon>
    </lineage>
</organism>
<dbReference type="CDD" id="cd05471">
    <property type="entry name" value="pepsin_like"/>
    <property type="match status" value="1"/>
</dbReference>
<dbReference type="Pfam" id="PF00026">
    <property type="entry name" value="Asp"/>
    <property type="match status" value="1"/>
</dbReference>
<dbReference type="SUPFAM" id="SSF50630">
    <property type="entry name" value="Acid proteases"/>
    <property type="match status" value="1"/>
</dbReference>
<feature type="region of interest" description="Disordered" evidence="4">
    <location>
        <begin position="92"/>
        <end position="114"/>
    </location>
</feature>
<sequence>MDRLFAFSTLLSVSVSAIHVPLYQHSVSPDRSSFDVAKSALHAVSKHTFASKTSTPDTLDGGFWYGSFAVGSGTNLSLLIDTGSSDTAVNPTKYKPSQKSVNRHQSGTLRYGTTEPNGCGNADIAYNVYTDSASLAGLTAPAQTFGWVQKTTPPDNDTITQFPHDGIVGFSDESSSEIGATPFFSNLCNNGVVAACRFGLAFKTDGTGTQVLGSVDTTLFSGSLTTARISSPWTTSGDVAVGNTVIARQQTILLDSGTSNVIGPTAQVKKLLQKAGIKYQTIDLPGCATVVMGSYRCNQPPTNIGFAFPSGNARYLNIEGAAFQEAQDSNGDGNCTATVTGIDFGTNFWIVGQSWMQGKYVDFNFDSNSVGFATLNQK</sequence>
<keyword evidence="3" id="KW-0378">Hydrolase</keyword>
<gene>
    <name evidence="7" type="ORF">GOMPHAMPRED_003033</name>
</gene>
<dbReference type="Proteomes" id="UP000664169">
    <property type="component" value="Unassembled WGS sequence"/>
</dbReference>
<evidence type="ECO:0000256" key="3">
    <source>
        <dbReference type="RuleBase" id="RU000454"/>
    </source>
</evidence>
<dbReference type="PANTHER" id="PTHR47966:SF57">
    <property type="entry name" value="PEPTIDASE A1 DOMAIN-CONTAINING PROTEIN"/>
    <property type="match status" value="1"/>
</dbReference>
<evidence type="ECO:0000259" key="6">
    <source>
        <dbReference type="PROSITE" id="PS51767"/>
    </source>
</evidence>
<dbReference type="GO" id="GO:0006508">
    <property type="term" value="P:proteolysis"/>
    <property type="evidence" value="ECO:0007669"/>
    <property type="project" value="UniProtKB-KW"/>
</dbReference>
<dbReference type="EMBL" id="CAJPDQ010000002">
    <property type="protein sequence ID" value="CAF9905091.1"/>
    <property type="molecule type" value="Genomic_DNA"/>
</dbReference>
<dbReference type="Gene3D" id="2.40.70.10">
    <property type="entry name" value="Acid Proteases"/>
    <property type="match status" value="2"/>
</dbReference>
<dbReference type="InterPro" id="IPR021109">
    <property type="entry name" value="Peptidase_aspartic_dom_sf"/>
</dbReference>
<evidence type="ECO:0000256" key="2">
    <source>
        <dbReference type="ARBA" id="ARBA00022750"/>
    </source>
</evidence>
<evidence type="ECO:0000313" key="7">
    <source>
        <dbReference type="EMBL" id="CAF9905091.1"/>
    </source>
</evidence>
<dbReference type="PROSITE" id="PS51767">
    <property type="entry name" value="PEPTIDASE_A1"/>
    <property type="match status" value="1"/>
</dbReference>
<dbReference type="PRINTS" id="PR00792">
    <property type="entry name" value="PEPSIN"/>
</dbReference>
<dbReference type="InterPro" id="IPR001969">
    <property type="entry name" value="Aspartic_peptidase_AS"/>
</dbReference>
<keyword evidence="3" id="KW-0645">Protease</keyword>
<evidence type="ECO:0000256" key="1">
    <source>
        <dbReference type="ARBA" id="ARBA00007447"/>
    </source>
</evidence>
<dbReference type="PANTHER" id="PTHR47966">
    <property type="entry name" value="BETA-SITE APP-CLEAVING ENZYME, ISOFORM A-RELATED"/>
    <property type="match status" value="1"/>
</dbReference>
<protein>
    <recommendedName>
        <fullName evidence="6">Peptidase A1 domain-containing protein</fullName>
    </recommendedName>
</protein>
<dbReference type="PROSITE" id="PS00141">
    <property type="entry name" value="ASP_PROTEASE"/>
    <property type="match status" value="2"/>
</dbReference>